<feature type="compositionally biased region" description="Basic and acidic residues" evidence="2">
    <location>
        <begin position="46"/>
        <end position="64"/>
    </location>
</feature>
<dbReference type="Gene3D" id="1.10.1470.10">
    <property type="entry name" value="YjbJ"/>
    <property type="match status" value="1"/>
</dbReference>
<evidence type="ECO:0000256" key="1">
    <source>
        <dbReference type="ARBA" id="ARBA00009129"/>
    </source>
</evidence>
<dbReference type="STRING" id="262898.GA0070564_104129"/>
<dbReference type="RefSeq" id="WP_091609288.1">
    <property type="nucleotide sequence ID" value="NZ_FMCX01000004.1"/>
</dbReference>
<evidence type="ECO:0000259" key="3">
    <source>
        <dbReference type="Pfam" id="PF05532"/>
    </source>
</evidence>
<feature type="domain" description="CsbD-like" evidence="3">
    <location>
        <begin position="5"/>
        <end position="56"/>
    </location>
</feature>
<proteinExistence type="inferred from homology"/>
<dbReference type="Proteomes" id="UP000199504">
    <property type="component" value="Unassembled WGS sequence"/>
</dbReference>
<evidence type="ECO:0000313" key="4">
    <source>
        <dbReference type="EMBL" id="SCF20873.1"/>
    </source>
</evidence>
<protein>
    <submittedName>
        <fullName evidence="4">Uncharacterized conserved protein YjbJ, UPF0337 family</fullName>
    </submittedName>
</protein>
<organism evidence="4 5">
    <name type="scientific">Micromonospora mirobrigensis</name>
    <dbReference type="NCBI Taxonomy" id="262898"/>
    <lineage>
        <taxon>Bacteria</taxon>
        <taxon>Bacillati</taxon>
        <taxon>Actinomycetota</taxon>
        <taxon>Actinomycetes</taxon>
        <taxon>Micromonosporales</taxon>
        <taxon>Micromonosporaceae</taxon>
        <taxon>Micromonospora</taxon>
    </lineage>
</organism>
<evidence type="ECO:0000313" key="5">
    <source>
        <dbReference type="Proteomes" id="UP000199504"/>
    </source>
</evidence>
<feature type="compositionally biased region" description="Basic and acidic residues" evidence="2">
    <location>
        <begin position="1"/>
        <end position="33"/>
    </location>
</feature>
<dbReference type="SUPFAM" id="SSF69047">
    <property type="entry name" value="Hypothetical protein YjbJ"/>
    <property type="match status" value="1"/>
</dbReference>
<dbReference type="EMBL" id="FMCX01000004">
    <property type="protein sequence ID" value="SCF20873.1"/>
    <property type="molecule type" value="Genomic_DNA"/>
</dbReference>
<gene>
    <name evidence="4" type="ORF">GA0070564_104129</name>
</gene>
<dbReference type="Pfam" id="PF05532">
    <property type="entry name" value="CsbD"/>
    <property type="match status" value="1"/>
</dbReference>
<accession>A0A1C4YJF7</accession>
<evidence type="ECO:0000256" key="2">
    <source>
        <dbReference type="SAM" id="MobiDB-lite"/>
    </source>
</evidence>
<reference evidence="5" key="1">
    <citation type="submission" date="2016-06" db="EMBL/GenBank/DDBJ databases">
        <authorList>
            <person name="Varghese N."/>
            <person name="Submissions Spin"/>
        </authorList>
    </citation>
    <scope>NUCLEOTIDE SEQUENCE [LARGE SCALE GENOMIC DNA]</scope>
    <source>
        <strain evidence="5">DSM 44830</strain>
    </source>
</reference>
<dbReference type="InterPro" id="IPR008462">
    <property type="entry name" value="CsbD"/>
</dbReference>
<dbReference type="AlphaFoldDB" id="A0A1C4YJF7"/>
<sequence length="64" mass="7003">MSFTEKAKSKAEELSGAAKERLGDMTDNERMRAEGASQQSTAKARQAGEHVKDAGRDVRSSFEK</sequence>
<comment type="similarity">
    <text evidence="1">Belongs to the UPF0337 (CsbD) family.</text>
</comment>
<feature type="region of interest" description="Disordered" evidence="2">
    <location>
        <begin position="1"/>
        <end position="64"/>
    </location>
</feature>
<name>A0A1C4YJF7_9ACTN</name>
<dbReference type="OrthoDB" id="2143260at2"/>
<keyword evidence="5" id="KW-1185">Reference proteome</keyword>
<dbReference type="InterPro" id="IPR036629">
    <property type="entry name" value="YjbJ_sf"/>
</dbReference>